<dbReference type="InterPro" id="IPR043128">
    <property type="entry name" value="Rev_trsase/Diguanyl_cyclase"/>
</dbReference>
<keyword evidence="3" id="KW-0548">Nucleotidyltransferase</keyword>
<dbReference type="PANTHER" id="PTHR46663">
    <property type="entry name" value="DIGUANYLATE CYCLASE DGCT-RELATED"/>
    <property type="match status" value="1"/>
</dbReference>
<dbReference type="Gene3D" id="3.30.450.20">
    <property type="entry name" value="PAS domain"/>
    <property type="match status" value="1"/>
</dbReference>
<dbReference type="InterPro" id="IPR029787">
    <property type="entry name" value="Nucleotide_cyclase"/>
</dbReference>
<dbReference type="GO" id="GO:0052621">
    <property type="term" value="F:diguanylate cyclase activity"/>
    <property type="evidence" value="ECO:0007669"/>
    <property type="project" value="UniProtKB-EC"/>
</dbReference>
<evidence type="ECO:0000259" key="1">
    <source>
        <dbReference type="PROSITE" id="PS50113"/>
    </source>
</evidence>
<dbReference type="SUPFAM" id="SSF55781">
    <property type="entry name" value="GAF domain-like"/>
    <property type="match status" value="1"/>
</dbReference>
<feature type="domain" description="PAC" evidence="1">
    <location>
        <begin position="355"/>
        <end position="405"/>
    </location>
</feature>
<dbReference type="Gene3D" id="3.30.70.270">
    <property type="match status" value="1"/>
</dbReference>
<dbReference type="Pfam" id="PF01590">
    <property type="entry name" value="GAF"/>
    <property type="match status" value="1"/>
</dbReference>
<dbReference type="PROSITE" id="PS50887">
    <property type="entry name" value="GGDEF"/>
    <property type="match status" value="1"/>
</dbReference>
<organism evidence="3 4">
    <name type="scientific">Vogesella oryzagri</name>
    <dbReference type="NCBI Taxonomy" id="3160864"/>
    <lineage>
        <taxon>Bacteria</taxon>
        <taxon>Pseudomonadati</taxon>
        <taxon>Pseudomonadota</taxon>
        <taxon>Betaproteobacteria</taxon>
        <taxon>Neisseriales</taxon>
        <taxon>Chromobacteriaceae</taxon>
        <taxon>Vogesella</taxon>
    </lineage>
</organism>
<dbReference type="CDD" id="cd01949">
    <property type="entry name" value="GGDEF"/>
    <property type="match status" value="1"/>
</dbReference>
<protein>
    <submittedName>
        <fullName evidence="3">Sensor domain-containing diguanylate cyclase</fullName>
        <ecNumber evidence="3">2.7.7.65</ecNumber>
    </submittedName>
</protein>
<dbReference type="InterPro" id="IPR000160">
    <property type="entry name" value="GGDEF_dom"/>
</dbReference>
<proteinExistence type="predicted"/>
<dbReference type="PANTHER" id="PTHR46663:SF4">
    <property type="entry name" value="DIGUANYLATE CYCLASE DGCT-RELATED"/>
    <property type="match status" value="1"/>
</dbReference>
<accession>A0ABV1M388</accession>
<sequence>MAMQFHVDDGLIASLEQTEQCWLVLDAHGVVRHRNPPASLLLGETLSAGQPLPALLSGPLLRDWCAPLDLAQLHVGELTLGVQLQPAVGGLQLCRVLDLAPVLQQERERRQREQYLSVLSALSSLAEKNRVRRLDQALAQAAEALGMEMGLVLRRNGAQLEVVAHSAPQLLNHGMTLPLELAYCEQTLRSEGLLALHDVLESTLAHSGCYQQTGIRSYIGVPLEVDGQCYGTLAFCAVPPHAPFTEADAQFVRHLARWTGAVLERKLAADELSLSYRILEEQLDWLRLAGQVARLGHWSYSPRSGWVTLSAEACALLELPRQHLPLSEVERRMVVEDRQRWRKAFASCLYESGELQQEVRLRQQEDRVSWLSLRAQLVERDDGPLLFGVLMDVTEAKESQQLILYQASHDGLTGCVNRVLLFDRLTQEIRRCERLQQSFSLLFIDLDHFKQVNDHHGHDAGDKVLMAIADRLQRMLRSSDTVARVGGDEFVLLLPGLAPGRNLLRLQQEVLAQIERPVRDGRHHYRVSASIGVASYPQDGGDAGALLRFADGRMYQEKRPAARRS</sequence>
<dbReference type="EMBL" id="JBEFLD010000004">
    <property type="protein sequence ID" value="MEQ6290657.1"/>
    <property type="molecule type" value="Genomic_DNA"/>
</dbReference>
<comment type="caution">
    <text evidence="3">The sequence shown here is derived from an EMBL/GenBank/DDBJ whole genome shotgun (WGS) entry which is preliminary data.</text>
</comment>
<dbReference type="PROSITE" id="PS50113">
    <property type="entry name" value="PAC"/>
    <property type="match status" value="1"/>
</dbReference>
<dbReference type="Pfam" id="PF00990">
    <property type="entry name" value="GGDEF"/>
    <property type="match status" value="1"/>
</dbReference>
<dbReference type="InterPro" id="IPR052163">
    <property type="entry name" value="DGC-Regulatory_Protein"/>
</dbReference>
<dbReference type="Gene3D" id="3.30.450.40">
    <property type="match status" value="1"/>
</dbReference>
<dbReference type="RefSeq" id="WP_349586370.1">
    <property type="nucleotide sequence ID" value="NZ_JBEFLD010000004.1"/>
</dbReference>
<dbReference type="SMART" id="SM00267">
    <property type="entry name" value="GGDEF"/>
    <property type="match status" value="1"/>
</dbReference>
<keyword evidence="4" id="KW-1185">Reference proteome</keyword>
<keyword evidence="3" id="KW-0808">Transferase</keyword>
<feature type="domain" description="GGDEF" evidence="2">
    <location>
        <begin position="437"/>
        <end position="565"/>
    </location>
</feature>
<dbReference type="InterPro" id="IPR029016">
    <property type="entry name" value="GAF-like_dom_sf"/>
</dbReference>
<dbReference type="InterPro" id="IPR003018">
    <property type="entry name" value="GAF"/>
</dbReference>
<name>A0ABV1M388_9NEIS</name>
<dbReference type="SUPFAM" id="SSF55073">
    <property type="entry name" value="Nucleotide cyclase"/>
    <property type="match status" value="1"/>
</dbReference>
<evidence type="ECO:0000313" key="4">
    <source>
        <dbReference type="Proteomes" id="UP001433638"/>
    </source>
</evidence>
<gene>
    <name evidence="3" type="ORF">ABNW52_08515</name>
</gene>
<dbReference type="InterPro" id="IPR000700">
    <property type="entry name" value="PAS-assoc_C"/>
</dbReference>
<dbReference type="EC" id="2.7.7.65" evidence="3"/>
<dbReference type="NCBIfam" id="TIGR00254">
    <property type="entry name" value="GGDEF"/>
    <property type="match status" value="1"/>
</dbReference>
<dbReference type="SMART" id="SM00065">
    <property type="entry name" value="GAF"/>
    <property type="match status" value="1"/>
</dbReference>
<evidence type="ECO:0000313" key="3">
    <source>
        <dbReference type="EMBL" id="MEQ6290657.1"/>
    </source>
</evidence>
<reference evidence="3" key="1">
    <citation type="submission" date="2024-06" db="EMBL/GenBank/DDBJ databases">
        <title>Genome sequence of Vogesella sp. MAHUQ-64.</title>
        <authorList>
            <person name="Huq M.A."/>
        </authorList>
    </citation>
    <scope>NUCLEOTIDE SEQUENCE</scope>
    <source>
        <strain evidence="3">MAHUQ-64</strain>
    </source>
</reference>
<dbReference type="InterPro" id="IPR035965">
    <property type="entry name" value="PAS-like_dom_sf"/>
</dbReference>
<dbReference type="Proteomes" id="UP001433638">
    <property type="component" value="Unassembled WGS sequence"/>
</dbReference>
<dbReference type="SUPFAM" id="SSF55785">
    <property type="entry name" value="PYP-like sensor domain (PAS domain)"/>
    <property type="match status" value="1"/>
</dbReference>
<evidence type="ECO:0000259" key="2">
    <source>
        <dbReference type="PROSITE" id="PS50887"/>
    </source>
</evidence>